<keyword evidence="1" id="KW-0548">Nucleotidyltransferase</keyword>
<keyword evidence="1" id="KW-0808">Transferase</keyword>
<comment type="caution">
    <text evidence="1">The sequence shown here is derived from an EMBL/GenBank/DDBJ whole genome shotgun (WGS) entry which is preliminary data.</text>
</comment>
<reference evidence="1" key="1">
    <citation type="journal article" date="2019" name="Sci. Rep.">
        <title>Draft genome of Tanacetum cinerariifolium, the natural source of mosquito coil.</title>
        <authorList>
            <person name="Yamashiro T."/>
            <person name="Shiraishi A."/>
            <person name="Satake H."/>
            <person name="Nakayama K."/>
        </authorList>
    </citation>
    <scope>NUCLEOTIDE SEQUENCE</scope>
</reference>
<sequence>MERSKGVHAYTQNSVVAQGRRSLKITSQRDTISYFFTNIPSGLNETIRWKAIAKQGRISDVYMAKKTTVNGRRSGFAIFLSVDDRPGPGYG</sequence>
<dbReference type="EMBL" id="BKCJ010006775">
    <property type="protein sequence ID" value="GEU73883.1"/>
    <property type="molecule type" value="Genomic_DNA"/>
</dbReference>
<proteinExistence type="predicted"/>
<accession>A0A6L2MIX2</accession>
<dbReference type="GO" id="GO:0003964">
    <property type="term" value="F:RNA-directed DNA polymerase activity"/>
    <property type="evidence" value="ECO:0007669"/>
    <property type="project" value="UniProtKB-KW"/>
</dbReference>
<dbReference type="AlphaFoldDB" id="A0A6L2MIX2"/>
<name>A0A6L2MIX2_TANCI</name>
<evidence type="ECO:0000313" key="1">
    <source>
        <dbReference type="EMBL" id="GEU73883.1"/>
    </source>
</evidence>
<organism evidence="1">
    <name type="scientific">Tanacetum cinerariifolium</name>
    <name type="common">Dalmatian daisy</name>
    <name type="synonym">Chrysanthemum cinerariifolium</name>
    <dbReference type="NCBI Taxonomy" id="118510"/>
    <lineage>
        <taxon>Eukaryota</taxon>
        <taxon>Viridiplantae</taxon>
        <taxon>Streptophyta</taxon>
        <taxon>Embryophyta</taxon>
        <taxon>Tracheophyta</taxon>
        <taxon>Spermatophyta</taxon>
        <taxon>Magnoliopsida</taxon>
        <taxon>eudicotyledons</taxon>
        <taxon>Gunneridae</taxon>
        <taxon>Pentapetalae</taxon>
        <taxon>asterids</taxon>
        <taxon>campanulids</taxon>
        <taxon>Asterales</taxon>
        <taxon>Asteraceae</taxon>
        <taxon>Asteroideae</taxon>
        <taxon>Anthemideae</taxon>
        <taxon>Anthemidinae</taxon>
        <taxon>Tanacetum</taxon>
    </lineage>
</organism>
<keyword evidence="1" id="KW-0695">RNA-directed DNA polymerase</keyword>
<gene>
    <name evidence="1" type="ORF">Tci_045861</name>
</gene>
<protein>
    <submittedName>
        <fullName evidence="1">RNA-directed DNA polymerase, eukaryota</fullName>
    </submittedName>
</protein>